<dbReference type="Pfam" id="PF14116">
    <property type="entry name" value="YyzF"/>
    <property type="match status" value="1"/>
</dbReference>
<evidence type="ECO:0000313" key="2">
    <source>
        <dbReference type="Proteomes" id="UP001596549"/>
    </source>
</evidence>
<gene>
    <name evidence="1" type="ORF">ACFQPF_03660</name>
</gene>
<dbReference type="Proteomes" id="UP001596549">
    <property type="component" value="Unassembled WGS sequence"/>
</dbReference>
<proteinExistence type="predicted"/>
<accession>A0ABW2NMQ7</accession>
<sequence>MDIKCCKEHVELAIDVIVDEYEVAPVIELLTGKDELSTNCEYCNITATYKVANA</sequence>
<evidence type="ECO:0000313" key="1">
    <source>
        <dbReference type="EMBL" id="MFC7370766.1"/>
    </source>
</evidence>
<dbReference type="InterPro" id="IPR025626">
    <property type="entry name" value="YyzF"/>
</dbReference>
<organism evidence="1 2">
    <name type="scientific">Fictibacillus iocasae</name>
    <dbReference type="NCBI Taxonomy" id="2715437"/>
    <lineage>
        <taxon>Bacteria</taxon>
        <taxon>Bacillati</taxon>
        <taxon>Bacillota</taxon>
        <taxon>Bacilli</taxon>
        <taxon>Bacillales</taxon>
        <taxon>Fictibacillaceae</taxon>
        <taxon>Fictibacillus</taxon>
    </lineage>
</organism>
<keyword evidence="2" id="KW-1185">Reference proteome</keyword>
<dbReference type="EMBL" id="JBHTCP010000006">
    <property type="protein sequence ID" value="MFC7370766.1"/>
    <property type="molecule type" value="Genomic_DNA"/>
</dbReference>
<reference evidence="2" key="1">
    <citation type="journal article" date="2019" name="Int. J. Syst. Evol. Microbiol.">
        <title>The Global Catalogue of Microorganisms (GCM) 10K type strain sequencing project: providing services to taxonomists for standard genome sequencing and annotation.</title>
        <authorList>
            <consortium name="The Broad Institute Genomics Platform"/>
            <consortium name="The Broad Institute Genome Sequencing Center for Infectious Disease"/>
            <person name="Wu L."/>
            <person name="Ma J."/>
        </authorList>
    </citation>
    <scope>NUCLEOTIDE SEQUENCE [LARGE SCALE GENOMIC DNA]</scope>
    <source>
        <strain evidence="2">NBRC 106396</strain>
    </source>
</reference>
<comment type="caution">
    <text evidence="1">The sequence shown here is derived from an EMBL/GenBank/DDBJ whole genome shotgun (WGS) entry which is preliminary data.</text>
</comment>
<dbReference type="RefSeq" id="WP_379746680.1">
    <property type="nucleotide sequence ID" value="NZ_JBHTCP010000006.1"/>
</dbReference>
<dbReference type="NCBIfam" id="TIGR04129">
    <property type="entry name" value="CxxH_BA5709"/>
    <property type="match status" value="1"/>
</dbReference>
<protein>
    <submittedName>
        <fullName evidence="1">CxxH/CxxC protein</fullName>
    </submittedName>
</protein>
<name>A0ABW2NMQ7_9BACL</name>